<dbReference type="OrthoDB" id="3202170at2"/>
<evidence type="ECO:0000256" key="2">
    <source>
        <dbReference type="ARBA" id="ARBA00022840"/>
    </source>
</evidence>
<organism evidence="4 5">
    <name type="scientific">Kribbella rubisoli</name>
    <dbReference type="NCBI Taxonomy" id="3075929"/>
    <lineage>
        <taxon>Bacteria</taxon>
        <taxon>Bacillati</taxon>
        <taxon>Actinomycetota</taxon>
        <taxon>Actinomycetes</taxon>
        <taxon>Propionibacteriales</taxon>
        <taxon>Kribbellaceae</taxon>
        <taxon>Kribbella</taxon>
    </lineage>
</organism>
<dbReference type="InterPro" id="IPR041664">
    <property type="entry name" value="AAA_16"/>
</dbReference>
<comment type="caution">
    <text evidence="4">The sequence shown here is derived from an EMBL/GenBank/DDBJ whole genome shotgun (WGS) entry which is preliminary data.</text>
</comment>
<gene>
    <name evidence="4" type="ORF">EV645_6503</name>
</gene>
<keyword evidence="2" id="KW-0067">ATP-binding</keyword>
<dbReference type="InterPro" id="IPR016032">
    <property type="entry name" value="Sig_transdc_resp-reg_C-effctor"/>
</dbReference>
<dbReference type="GO" id="GO:0006355">
    <property type="term" value="P:regulation of DNA-templated transcription"/>
    <property type="evidence" value="ECO:0007669"/>
    <property type="project" value="InterPro"/>
</dbReference>
<dbReference type="InterPro" id="IPR036388">
    <property type="entry name" value="WH-like_DNA-bd_sf"/>
</dbReference>
<accession>A0A4Q7WNL4</accession>
<dbReference type="GO" id="GO:0005524">
    <property type="term" value="F:ATP binding"/>
    <property type="evidence" value="ECO:0007669"/>
    <property type="project" value="UniProtKB-KW"/>
</dbReference>
<dbReference type="SUPFAM" id="SSF46894">
    <property type="entry name" value="C-terminal effector domain of the bipartite response regulators"/>
    <property type="match status" value="1"/>
</dbReference>
<evidence type="ECO:0000313" key="4">
    <source>
        <dbReference type="EMBL" id="RZU11338.1"/>
    </source>
</evidence>
<dbReference type="EMBL" id="SHKR01000015">
    <property type="protein sequence ID" value="RZU11338.1"/>
    <property type="molecule type" value="Genomic_DNA"/>
</dbReference>
<dbReference type="GO" id="GO:0004016">
    <property type="term" value="F:adenylate cyclase activity"/>
    <property type="evidence" value="ECO:0007669"/>
    <property type="project" value="TreeGrafter"/>
</dbReference>
<evidence type="ECO:0000313" key="5">
    <source>
        <dbReference type="Proteomes" id="UP000292027"/>
    </source>
</evidence>
<dbReference type="SUPFAM" id="SSF52540">
    <property type="entry name" value="P-loop containing nucleoside triphosphate hydrolases"/>
    <property type="match status" value="1"/>
</dbReference>
<dbReference type="CDD" id="cd06170">
    <property type="entry name" value="LuxR_C_like"/>
    <property type="match status" value="1"/>
</dbReference>
<feature type="domain" description="HTH luxR-type" evidence="3">
    <location>
        <begin position="869"/>
        <end position="933"/>
    </location>
</feature>
<keyword evidence="5" id="KW-1185">Reference proteome</keyword>
<dbReference type="InterPro" id="IPR000792">
    <property type="entry name" value="Tscrpt_reg_LuxR_C"/>
</dbReference>
<dbReference type="Pfam" id="PF13191">
    <property type="entry name" value="AAA_16"/>
    <property type="match status" value="1"/>
</dbReference>
<dbReference type="RefSeq" id="WP_130447791.1">
    <property type="nucleotide sequence ID" value="NZ_SHKR01000015.1"/>
</dbReference>
<protein>
    <submittedName>
        <fullName evidence="4">Regulatory LuxR family protein</fullName>
    </submittedName>
</protein>
<dbReference type="InterPro" id="IPR027417">
    <property type="entry name" value="P-loop_NTPase"/>
</dbReference>
<dbReference type="GO" id="GO:0003677">
    <property type="term" value="F:DNA binding"/>
    <property type="evidence" value="ECO:0007669"/>
    <property type="project" value="InterPro"/>
</dbReference>
<dbReference type="AlphaFoldDB" id="A0A4Q7WNL4"/>
<dbReference type="GO" id="GO:0005737">
    <property type="term" value="C:cytoplasm"/>
    <property type="evidence" value="ECO:0007669"/>
    <property type="project" value="TreeGrafter"/>
</dbReference>
<dbReference type="PRINTS" id="PR00038">
    <property type="entry name" value="HTHLUXR"/>
</dbReference>
<dbReference type="Gene3D" id="3.40.50.300">
    <property type="entry name" value="P-loop containing nucleotide triphosphate hydrolases"/>
    <property type="match status" value="1"/>
</dbReference>
<dbReference type="PANTHER" id="PTHR16305">
    <property type="entry name" value="TESTICULAR SOLUBLE ADENYLYL CYCLASE"/>
    <property type="match status" value="1"/>
</dbReference>
<evidence type="ECO:0000259" key="3">
    <source>
        <dbReference type="PROSITE" id="PS50043"/>
    </source>
</evidence>
<dbReference type="SMART" id="SM00421">
    <property type="entry name" value="HTH_LUXR"/>
    <property type="match status" value="1"/>
</dbReference>
<sequence length="933" mass="100083">MGTATCGSSGSRFPVVDVTSHRLPPELRGRQSECATLDALVGKVRAGASQVLVLRGEAGVGKTALLDYLASGLRPNCRLARTAGVEAEVELPFSALHQLCAPMLDHLDRLAGPQRDALSTAFGMHIGSPPDRFLVGLAVLSLLADVAEEQPLVCVIDDAQWLDPISAQTLAFVARRQLVDPVALVFAMRSGHEDSELAGQPTMEVRGLRDADAHALLDTVLTGEVGRQVREAIVAETHGNPLALLELPRGLSTAELSFGFGLADAVPLETHLEQGFSERLAALPGPTRLFLLAAALEPVGDLSMLARAVQRLDVDLSASAPAVRAGLIELSARVRFRHPLVRSAVARAAAMTDWRAVHLALAEETDPELDPDRRAWHRAHAASGPDEEVAVELERSADRAQARGGLAAQAAFLERAIELTDDPTRRPARILAAARAWHQSGSSDEALALLADVEAAPPDGPTRAEVEVLRAQIAFFSSRGRDAPPLLLSAAQRMEASDEGAARDIYLDALAAGLMVGRLAGDVGVRDVAQAARAVSPSTERPAGLLLDGMALLMTDGYSEGVPRVQRALSAWRTDEVSVADELRWLWLATHAAHDVWDDESWEVLCARHLRLARHAGALAVLPIALSSRMGLHFFAGEFAEAGALVDEFSTINEVMGNHLPPYGALALAAWQGRPDIVSGLVRSISAEARARGEGMGLTIVDYSSAVLHNALGHYQEAMAAAEQGAGFPDELGFSTWSLVELVAAAARSDHPDRAGDALELLIRRTTASGTDWALGIEARSHAQVSQGDAAEGYYVEAVERLGRTRMRVEHARAQLLYGEWLRRENRRRDARSRLRSAYELLTEMGAEAFAERARRELVATGETLHPRSVGARESLTAQEAQIARLAAEGRTNPEIGAELFLSPRTVEWHLGKVFAKLGIGSRRELSGTLLNA</sequence>
<name>A0A4Q7WNL4_9ACTN</name>
<dbReference type="PROSITE" id="PS50043">
    <property type="entry name" value="HTH_LUXR_2"/>
    <property type="match status" value="1"/>
</dbReference>
<dbReference type="Pfam" id="PF00196">
    <property type="entry name" value="GerE"/>
    <property type="match status" value="1"/>
</dbReference>
<dbReference type="PANTHER" id="PTHR16305:SF35">
    <property type="entry name" value="TRANSCRIPTIONAL ACTIVATOR DOMAIN"/>
    <property type="match status" value="1"/>
</dbReference>
<dbReference type="Gene3D" id="1.10.10.10">
    <property type="entry name" value="Winged helix-like DNA-binding domain superfamily/Winged helix DNA-binding domain"/>
    <property type="match status" value="1"/>
</dbReference>
<reference evidence="4 5" key="1">
    <citation type="journal article" date="2015" name="Stand. Genomic Sci.">
        <title>Genomic Encyclopedia of Bacterial and Archaeal Type Strains, Phase III: the genomes of soil and plant-associated and newly described type strains.</title>
        <authorList>
            <person name="Whitman W.B."/>
            <person name="Woyke T."/>
            <person name="Klenk H.P."/>
            <person name="Zhou Y."/>
            <person name="Lilburn T.G."/>
            <person name="Beck B.J."/>
            <person name="De Vos P."/>
            <person name="Vandamme P."/>
            <person name="Eisen J.A."/>
            <person name="Garrity G."/>
            <person name="Hugenholtz P."/>
            <person name="Kyrpides N.C."/>
        </authorList>
    </citation>
    <scope>NUCLEOTIDE SEQUENCE [LARGE SCALE GENOMIC DNA]</scope>
    <source>
        <strain evidence="4 5">VKM Ac-2540</strain>
    </source>
</reference>
<keyword evidence="1" id="KW-0547">Nucleotide-binding</keyword>
<dbReference type="Proteomes" id="UP000292027">
    <property type="component" value="Unassembled WGS sequence"/>
</dbReference>
<proteinExistence type="predicted"/>
<evidence type="ECO:0000256" key="1">
    <source>
        <dbReference type="ARBA" id="ARBA00022741"/>
    </source>
</evidence>